<dbReference type="InParanoid" id="Q4UB34"/>
<protein>
    <submittedName>
        <fullName evidence="1">Uncharacterized protein</fullName>
    </submittedName>
</protein>
<gene>
    <name evidence="1" type="ORF">TA18085</name>
</gene>
<name>Q4UB34_THEAN</name>
<dbReference type="GeneID" id="3864648"/>
<dbReference type="OrthoDB" id="360884at2759"/>
<accession>Q4UB34</accession>
<dbReference type="RefSeq" id="XP_955443.1">
    <property type="nucleotide sequence ID" value="XM_950350.1"/>
</dbReference>
<proteinExistence type="predicted"/>
<reference evidence="1 2" key="1">
    <citation type="journal article" date="2005" name="Science">
        <title>Genome of the host-cell transforming parasite Theileria annulata compared with T. parva.</title>
        <authorList>
            <person name="Pain A."/>
            <person name="Renauld H."/>
            <person name="Berriman M."/>
            <person name="Murphy L."/>
            <person name="Yeats C.A."/>
            <person name="Weir W."/>
            <person name="Kerhornou A."/>
            <person name="Aslett M."/>
            <person name="Bishop R."/>
            <person name="Bouchier C."/>
            <person name="Cochet M."/>
            <person name="Coulson R.M.R."/>
            <person name="Cronin A."/>
            <person name="de Villiers E.P."/>
            <person name="Fraser A."/>
            <person name="Fosker N."/>
            <person name="Gardner M."/>
            <person name="Goble A."/>
            <person name="Griffiths-Jones S."/>
            <person name="Harris D.E."/>
            <person name="Katzer F."/>
            <person name="Larke N."/>
            <person name="Lord A."/>
            <person name="Maser P."/>
            <person name="McKellar S."/>
            <person name="Mooney P."/>
            <person name="Morton F."/>
            <person name="Nene V."/>
            <person name="O'Neil S."/>
            <person name="Price C."/>
            <person name="Quail M.A."/>
            <person name="Rabbinowitsch E."/>
            <person name="Rawlings N.D."/>
            <person name="Rutter S."/>
            <person name="Saunders D."/>
            <person name="Seeger K."/>
            <person name="Shah T."/>
            <person name="Squares R."/>
            <person name="Squares S."/>
            <person name="Tivey A."/>
            <person name="Walker A.R."/>
            <person name="Woodward J."/>
            <person name="Dobbelaere D.A.E."/>
            <person name="Langsley G."/>
            <person name="Rajandream M.A."/>
            <person name="McKeever D."/>
            <person name="Shiels B."/>
            <person name="Tait A."/>
            <person name="Barrell B.G."/>
            <person name="Hall N."/>
        </authorList>
    </citation>
    <scope>NUCLEOTIDE SEQUENCE [LARGE SCALE GENOMIC DNA]</scope>
    <source>
        <strain evidence="2">Ankara</strain>
    </source>
</reference>
<dbReference type="VEuPathDB" id="PiroplasmaDB:TA18085"/>
<evidence type="ECO:0000313" key="2">
    <source>
        <dbReference type="Proteomes" id="UP000001950"/>
    </source>
</evidence>
<sequence>MGFNIDNVSNGDSVINIATIRYTIENVHALLMFYEDFDQSIKNFEISECSRVFIESYKKLSETFGFGLNDNYFSSRYTSIPLNTYSLFASQYNNDDYLTNSLGQYFSDTSYSNKYLDSLVSGSQNFAEIYANVLKDVSVNESSDLADKLIKEFYKKFEILVKALYFLAYKSFQLLSTVYDNPQLFQDESKNENEKFYVPPPPTTLIVLLNSGESKEIPLADLLNCFINLGLLGYFVEILESYCVSFVQFSIPQTISDKAREMTEEFDVGLHLKHYVKDKALNELMKSEILSMVDVALGKLLLVNSFLKYITHLFSNSDNRVSLQSVQFAFDEEFANDIFLKLSDAFFKDFSEVVSPLLPIADAFEIIGNFKEVLEKNNLFFGTNYFEAYLEISMRNWENQFLDYVRFLSLNQYPPVDQTTPEITPNILSSWNSGEEDQMNQLFIKSMDFGTIMHLYDSFLNNFLTSSGLPNFDFDLIKRNLSLLSKAETCNISNNLFFIITLLIKLILLPVMLTHELSQNSMSQKLEFRTRNEILVKYVENNSKLVQNVILLYVFNSNSSFKDFLFNISKVERDSQGLKQILQVFGLYISNVYCINHLASLLAYLAQCSHQVYSSITSVSLEGVNETVRKNYKISLIRISLFKLQDFLIVHMSALSQQYVQKLLHQVLHLELQHTSTESRGADIIEYLSYFKYLVLKNLPSEVSQTLIAICLDLVYNCIIFEVLEFFEDINYKFNQNLLNRVKIYIESISMSIDNEILNDDQMNFIHSEKFNNFLSIFNDEHTVSEHLYSKNEYSKIVRLVKHMKTT</sequence>
<dbReference type="OMA" id="LVYNCII"/>
<evidence type="ECO:0000313" key="1">
    <source>
        <dbReference type="EMBL" id="CAI75967.1"/>
    </source>
</evidence>
<dbReference type="eggNOG" id="ENOG502TN6X">
    <property type="taxonomic scope" value="Eukaryota"/>
</dbReference>
<dbReference type="KEGG" id="tan:TA18085"/>
<dbReference type="Proteomes" id="UP000001950">
    <property type="component" value="Chromosome 3"/>
</dbReference>
<dbReference type="AlphaFoldDB" id="Q4UB34"/>
<dbReference type="EMBL" id="CR940352">
    <property type="protein sequence ID" value="CAI75967.1"/>
    <property type="molecule type" value="Genomic_DNA"/>
</dbReference>
<keyword evidence="2" id="KW-1185">Reference proteome</keyword>
<organism evidence="1 2">
    <name type="scientific">Theileria annulata</name>
    <dbReference type="NCBI Taxonomy" id="5874"/>
    <lineage>
        <taxon>Eukaryota</taxon>
        <taxon>Sar</taxon>
        <taxon>Alveolata</taxon>
        <taxon>Apicomplexa</taxon>
        <taxon>Aconoidasida</taxon>
        <taxon>Piroplasmida</taxon>
        <taxon>Theileriidae</taxon>
        <taxon>Theileria</taxon>
    </lineage>
</organism>